<dbReference type="Pfam" id="PF07818">
    <property type="entry name" value="HCNGP"/>
    <property type="match status" value="1"/>
</dbReference>
<reference evidence="2" key="1">
    <citation type="submission" date="2021-07" db="EMBL/GenBank/DDBJ databases">
        <authorList>
            <person name="Catto M.A."/>
            <person name="Jacobson A."/>
            <person name="Kennedy G."/>
            <person name="Labadie P."/>
            <person name="Hunt B.G."/>
            <person name="Srinivasan R."/>
        </authorList>
    </citation>
    <scope>NUCLEOTIDE SEQUENCE</scope>
    <source>
        <strain evidence="2">PL_HMW_Pooled</strain>
        <tissue evidence="2">Head</tissue>
    </source>
</reference>
<evidence type="ECO:0000256" key="1">
    <source>
        <dbReference type="SAM" id="MobiDB-lite"/>
    </source>
</evidence>
<organism evidence="2 3">
    <name type="scientific">Frankliniella fusca</name>
    <dbReference type="NCBI Taxonomy" id="407009"/>
    <lineage>
        <taxon>Eukaryota</taxon>
        <taxon>Metazoa</taxon>
        <taxon>Ecdysozoa</taxon>
        <taxon>Arthropoda</taxon>
        <taxon>Hexapoda</taxon>
        <taxon>Insecta</taxon>
        <taxon>Pterygota</taxon>
        <taxon>Neoptera</taxon>
        <taxon>Paraneoptera</taxon>
        <taxon>Thysanoptera</taxon>
        <taxon>Terebrantia</taxon>
        <taxon>Thripoidea</taxon>
        <taxon>Thripidae</taxon>
        <taxon>Frankliniella</taxon>
    </lineage>
</organism>
<dbReference type="PANTHER" id="PTHR13464:SF0">
    <property type="entry name" value="SAP30-BINDING PROTEIN"/>
    <property type="match status" value="1"/>
</dbReference>
<accession>A0AAE1HP86</accession>
<dbReference type="GO" id="GO:0005634">
    <property type="term" value="C:nucleus"/>
    <property type="evidence" value="ECO:0007669"/>
    <property type="project" value="TreeGrafter"/>
</dbReference>
<reference evidence="2" key="2">
    <citation type="journal article" date="2023" name="BMC Genomics">
        <title>Pest status, molecular evolution, and epigenetic factors derived from the genome assembly of Frankliniella fusca, a thysanopteran phytovirus vector.</title>
        <authorList>
            <person name="Catto M.A."/>
            <person name="Labadie P.E."/>
            <person name="Jacobson A.L."/>
            <person name="Kennedy G.G."/>
            <person name="Srinivasan R."/>
            <person name="Hunt B.G."/>
        </authorList>
    </citation>
    <scope>NUCLEOTIDE SEQUENCE</scope>
    <source>
        <strain evidence="2">PL_HMW_Pooled</strain>
    </source>
</reference>
<dbReference type="GO" id="GO:0006355">
    <property type="term" value="P:regulation of DNA-templated transcription"/>
    <property type="evidence" value="ECO:0007669"/>
    <property type="project" value="InterPro"/>
</dbReference>
<dbReference type="InterPro" id="IPR012479">
    <property type="entry name" value="SAP30BP"/>
</dbReference>
<comment type="caution">
    <text evidence="2">The sequence shown here is derived from an EMBL/GenBank/DDBJ whole genome shotgun (WGS) entry which is preliminary data.</text>
</comment>
<proteinExistence type="predicted"/>
<feature type="compositionally biased region" description="Polar residues" evidence="1">
    <location>
        <begin position="269"/>
        <end position="279"/>
    </location>
</feature>
<feature type="region of interest" description="Disordered" evidence="1">
    <location>
        <begin position="1"/>
        <end position="112"/>
    </location>
</feature>
<keyword evidence="3" id="KW-1185">Reference proteome</keyword>
<feature type="compositionally biased region" description="Acidic residues" evidence="1">
    <location>
        <begin position="87"/>
        <end position="105"/>
    </location>
</feature>
<feature type="region of interest" description="Disordered" evidence="1">
    <location>
        <begin position="269"/>
        <end position="293"/>
    </location>
</feature>
<dbReference type="AlphaFoldDB" id="A0AAE1HP86"/>
<dbReference type="PANTHER" id="PTHR13464">
    <property type="entry name" value="TRANSCRIPTIONAL REGULATOR PROTEIN HCNGP"/>
    <property type="match status" value="1"/>
</dbReference>
<gene>
    <name evidence="2" type="ORF">KUF71_013141</name>
</gene>
<sequence length="293" mass="32249">MSVQNSSGLASLTATYTDSEAEDDTGDISSPSPERPKPPPPVVVSPSVRSQNAKRLAQLVSYHDDTIVSDEEADGGVVSDDAMETKEEVEEKAEEEAEPEEEIEPTDGVKLPPEPQGHCSMALQDKIKKFHDRLKSNANFDMNKLIQDRKDFRNPSIYEKLVQFCELNELGTNYPPEIYNPLMWGKESYFEELAKVQKAETEKREKERKEKTKVEFVSGTAKRTAGVNLLSAEEEAKRRKSKWDQVGGVGGSVAAPVVRPVGLMQHPALTTSATGTKGTVISAFGSLPKKPKT</sequence>
<dbReference type="EMBL" id="JAHWGI010001208">
    <property type="protein sequence ID" value="KAK3924868.1"/>
    <property type="molecule type" value="Genomic_DNA"/>
</dbReference>
<feature type="compositionally biased region" description="Polar residues" evidence="1">
    <location>
        <begin position="1"/>
        <end position="18"/>
    </location>
</feature>
<evidence type="ECO:0000313" key="3">
    <source>
        <dbReference type="Proteomes" id="UP001219518"/>
    </source>
</evidence>
<protein>
    <submittedName>
        <fullName evidence="2">SAP30-binding protein</fullName>
    </submittedName>
</protein>
<dbReference type="Proteomes" id="UP001219518">
    <property type="component" value="Unassembled WGS sequence"/>
</dbReference>
<name>A0AAE1HP86_9NEOP</name>
<evidence type="ECO:0000313" key="2">
    <source>
        <dbReference type="EMBL" id="KAK3924868.1"/>
    </source>
</evidence>